<protein>
    <recommendedName>
        <fullName evidence="4">DUF2964 domain-containing protein</fullName>
    </recommendedName>
</protein>
<proteinExistence type="predicted"/>
<dbReference type="Proteomes" id="UP000254875">
    <property type="component" value="Unassembled WGS sequence"/>
</dbReference>
<dbReference type="InterPro" id="IPR021347">
    <property type="entry name" value="DUF2964"/>
</dbReference>
<dbReference type="RefSeq" id="WP_115105505.1">
    <property type="nucleotide sequence ID" value="NZ_QHKS01000020.1"/>
</dbReference>
<organism evidence="2 3">
    <name type="scientific">Paraburkholderia lacunae</name>
    <dbReference type="NCBI Taxonomy" id="2211104"/>
    <lineage>
        <taxon>Bacteria</taxon>
        <taxon>Pseudomonadati</taxon>
        <taxon>Pseudomonadota</taxon>
        <taxon>Betaproteobacteria</taxon>
        <taxon>Burkholderiales</taxon>
        <taxon>Burkholderiaceae</taxon>
        <taxon>Paraburkholderia</taxon>
    </lineage>
</organism>
<dbReference type="EMBL" id="QHKS01000020">
    <property type="protein sequence ID" value="RDJ99827.1"/>
    <property type="molecule type" value="Genomic_DNA"/>
</dbReference>
<dbReference type="Pfam" id="PF11177">
    <property type="entry name" value="DUF2964"/>
    <property type="match status" value="1"/>
</dbReference>
<keyword evidence="3" id="KW-1185">Reference proteome</keyword>
<gene>
    <name evidence="2" type="ORF">DLM46_26610</name>
</gene>
<evidence type="ECO:0000256" key="1">
    <source>
        <dbReference type="SAM" id="Phobius"/>
    </source>
</evidence>
<dbReference type="AlphaFoldDB" id="A0A370N315"/>
<accession>A0A370N315</accession>
<dbReference type="OrthoDB" id="8943486at2"/>
<feature type="transmembrane region" description="Helical" evidence="1">
    <location>
        <begin position="39"/>
        <end position="59"/>
    </location>
</feature>
<evidence type="ECO:0008006" key="4">
    <source>
        <dbReference type="Google" id="ProtNLM"/>
    </source>
</evidence>
<evidence type="ECO:0000313" key="2">
    <source>
        <dbReference type="EMBL" id="RDJ99827.1"/>
    </source>
</evidence>
<evidence type="ECO:0000313" key="3">
    <source>
        <dbReference type="Proteomes" id="UP000254875"/>
    </source>
</evidence>
<reference evidence="3" key="1">
    <citation type="submission" date="2018-05" db="EMBL/GenBank/DDBJ databases">
        <authorList>
            <person name="Feng T."/>
        </authorList>
    </citation>
    <scope>NUCLEOTIDE SEQUENCE [LARGE SCALE GENOMIC DNA]</scope>
    <source>
        <strain evidence="3">S27</strain>
    </source>
</reference>
<name>A0A370N315_9BURK</name>
<keyword evidence="1" id="KW-1133">Transmembrane helix</keyword>
<sequence length="63" mass="6294">MVRAEPRIVVAAIAVFVALAGLAASIHGLLFDSTDVVRYGAAALVAGVACFVLLLNPAAGDDA</sequence>
<keyword evidence="1" id="KW-0812">Transmembrane</keyword>
<keyword evidence="1" id="KW-0472">Membrane</keyword>
<comment type="caution">
    <text evidence="2">The sequence shown here is derived from an EMBL/GenBank/DDBJ whole genome shotgun (WGS) entry which is preliminary data.</text>
</comment>